<feature type="compositionally biased region" description="Acidic residues" evidence="3">
    <location>
        <begin position="344"/>
        <end position="358"/>
    </location>
</feature>
<name>A0A091HVZ0_BUCRH</name>
<dbReference type="PANTHER" id="PTHR23251:SF0">
    <property type="entry name" value="PROTEIN LYRIC"/>
    <property type="match status" value="1"/>
</dbReference>
<feature type="compositionally biased region" description="Basic and acidic residues" evidence="3">
    <location>
        <begin position="44"/>
        <end position="62"/>
    </location>
</feature>
<feature type="compositionally biased region" description="Basic and acidic residues" evidence="3">
    <location>
        <begin position="19"/>
        <end position="34"/>
    </location>
</feature>
<evidence type="ECO:0000256" key="3">
    <source>
        <dbReference type="SAM" id="MobiDB-lite"/>
    </source>
</evidence>
<dbReference type="PANTHER" id="PTHR23251">
    <property type="entry name" value="LYSINE-RICH CEACAM1 CO-ISOLATED PROTEIN LYRIC PROTEIN"/>
    <property type="match status" value="1"/>
</dbReference>
<evidence type="ECO:0000313" key="4">
    <source>
        <dbReference type="EMBL" id="KFO91418.1"/>
    </source>
</evidence>
<protein>
    <submittedName>
        <fullName evidence="4">Protein LYRIC</fullName>
    </submittedName>
</protein>
<dbReference type="Proteomes" id="UP000054064">
    <property type="component" value="Unassembled WGS sequence"/>
</dbReference>
<dbReference type="GO" id="GO:0003712">
    <property type="term" value="F:transcription coregulator activity"/>
    <property type="evidence" value="ECO:0007669"/>
    <property type="project" value="TreeGrafter"/>
</dbReference>
<dbReference type="InterPro" id="IPR052305">
    <property type="entry name" value="TransReg_TumorExp"/>
</dbReference>
<dbReference type="GO" id="GO:0043066">
    <property type="term" value="P:negative regulation of apoptotic process"/>
    <property type="evidence" value="ECO:0007669"/>
    <property type="project" value="InterPro"/>
</dbReference>
<evidence type="ECO:0000256" key="2">
    <source>
        <dbReference type="ARBA" id="ARBA00023242"/>
    </source>
</evidence>
<dbReference type="Pfam" id="PF15686">
    <property type="entry name" value="LYRIC"/>
    <property type="match status" value="1"/>
</dbReference>
<organism evidence="4 5">
    <name type="scientific">Buceros rhinoceros silvestris</name>
    <dbReference type="NCBI Taxonomy" id="175836"/>
    <lineage>
        <taxon>Eukaryota</taxon>
        <taxon>Metazoa</taxon>
        <taxon>Chordata</taxon>
        <taxon>Craniata</taxon>
        <taxon>Vertebrata</taxon>
        <taxon>Euteleostomi</taxon>
        <taxon>Archelosauria</taxon>
        <taxon>Archosauria</taxon>
        <taxon>Dinosauria</taxon>
        <taxon>Saurischia</taxon>
        <taxon>Theropoda</taxon>
        <taxon>Coelurosauria</taxon>
        <taxon>Aves</taxon>
        <taxon>Neognathae</taxon>
        <taxon>Neoaves</taxon>
        <taxon>Telluraves</taxon>
        <taxon>Coraciimorphae</taxon>
        <taxon>Bucerotiformes</taxon>
        <taxon>Bucerotidae</taxon>
        <taxon>Buceros</taxon>
    </lineage>
</organism>
<dbReference type="EMBL" id="KL526728">
    <property type="protein sequence ID" value="KFO91418.1"/>
    <property type="molecule type" value="Genomic_DNA"/>
</dbReference>
<accession>A0A091HVZ0</accession>
<feature type="non-terminal residue" evidence="4">
    <location>
        <position position="468"/>
    </location>
</feature>
<reference evidence="4 5" key="1">
    <citation type="submission" date="2014-04" db="EMBL/GenBank/DDBJ databases">
        <title>Genome evolution of avian class.</title>
        <authorList>
            <person name="Zhang G."/>
            <person name="Li C."/>
        </authorList>
    </citation>
    <scope>NUCLEOTIDE SEQUENCE [LARGE SCALE GENOMIC DNA]</scope>
    <source>
        <strain evidence="4">BGI_N320</strain>
    </source>
</reference>
<feature type="compositionally biased region" description="Polar residues" evidence="3">
    <location>
        <begin position="143"/>
        <end position="174"/>
    </location>
</feature>
<comment type="subcellular location">
    <subcellularLocation>
        <location evidence="1">Nucleus</location>
    </subcellularLocation>
</comment>
<dbReference type="GO" id="GO:0005634">
    <property type="term" value="C:nucleus"/>
    <property type="evidence" value="ECO:0007669"/>
    <property type="project" value="UniProtKB-SubCell"/>
</dbReference>
<gene>
    <name evidence="4" type="ORF">N320_13142</name>
</gene>
<feature type="compositionally biased region" description="Polar residues" evidence="3">
    <location>
        <begin position="264"/>
        <end position="275"/>
    </location>
</feature>
<feature type="region of interest" description="Disordered" evidence="3">
    <location>
        <begin position="227"/>
        <end position="366"/>
    </location>
</feature>
<dbReference type="GO" id="GO:0006357">
    <property type="term" value="P:regulation of transcription by RNA polymerase II"/>
    <property type="evidence" value="ECO:0007669"/>
    <property type="project" value="TreeGrafter"/>
</dbReference>
<sequence>QPNGRSFLDVSEDEVLQTVRKENIKQPVDTEKKNEKSKKKKKSKGDAKTVQDMSRLDGKEVDEGTWETKISNRERRQQRKRDKVLTDGGSGESNLQGVENTVTVSIEQLMPTPSLPVGLRKNKGDVLLNVQVSSSKPAKGESSIPQVSAGLSETHTVNGGSWNEKSVKISSQISVGEEKWTSVPSTAAGKRKTETSAWGQDTGDANGNGKDWGVTLVGRPWKERSLFTPIGSNSESVSQAGASDFQWDLSHAQPPVDDEWSGLNGLSSADPSSDWNAPAEEWGNWVDEEKVASVPQPEEISDVQKVNNNEKTEPVLQSSTSGKSKKKKKKKKKQGEEANSLTQDTEELDREAGEEFQEDTSKIQPQRELAFSLKTISTSEPAKVGIQNWVYLTPEEAPSLAVSTEPSVIVSESNSDKIASQVPQMLQETDVSSPNIKQNSVPPPQTKSEESWESPKQVKKKKKARRET</sequence>
<dbReference type="GO" id="GO:0043123">
    <property type="term" value="P:positive regulation of canonical NF-kappaB signal transduction"/>
    <property type="evidence" value="ECO:0007669"/>
    <property type="project" value="InterPro"/>
</dbReference>
<dbReference type="InterPro" id="IPR031402">
    <property type="entry name" value="LYRIC"/>
</dbReference>
<feature type="compositionally biased region" description="Polar residues" evidence="3">
    <location>
        <begin position="408"/>
        <end position="440"/>
    </location>
</feature>
<evidence type="ECO:0000313" key="5">
    <source>
        <dbReference type="Proteomes" id="UP000054064"/>
    </source>
</evidence>
<keyword evidence="5" id="KW-1185">Reference proteome</keyword>
<evidence type="ECO:0000256" key="1">
    <source>
        <dbReference type="ARBA" id="ARBA00004123"/>
    </source>
</evidence>
<dbReference type="GO" id="GO:0045766">
    <property type="term" value="P:positive regulation of angiogenesis"/>
    <property type="evidence" value="ECO:0007669"/>
    <property type="project" value="InterPro"/>
</dbReference>
<feature type="region of interest" description="Disordered" evidence="3">
    <location>
        <begin position="408"/>
        <end position="468"/>
    </location>
</feature>
<proteinExistence type="predicted"/>
<keyword evidence="2" id="KW-0539">Nucleus</keyword>
<feature type="region of interest" description="Disordered" evidence="3">
    <location>
        <begin position="1"/>
        <end position="98"/>
    </location>
</feature>
<feature type="compositionally biased region" description="Basic residues" evidence="3">
    <location>
        <begin position="457"/>
        <end position="468"/>
    </location>
</feature>
<feature type="compositionally biased region" description="Polar residues" evidence="3">
    <location>
        <begin position="230"/>
        <end position="241"/>
    </location>
</feature>
<feature type="non-terminal residue" evidence="4">
    <location>
        <position position="1"/>
    </location>
</feature>
<feature type="region of interest" description="Disordered" evidence="3">
    <location>
        <begin position="134"/>
        <end position="214"/>
    </location>
</feature>
<feature type="compositionally biased region" description="Basic residues" evidence="3">
    <location>
        <begin position="323"/>
        <end position="333"/>
    </location>
</feature>
<feature type="compositionally biased region" description="Polar residues" evidence="3">
    <location>
        <begin position="195"/>
        <end position="205"/>
    </location>
</feature>
<dbReference type="AlphaFoldDB" id="A0A091HVZ0"/>